<comment type="caution">
    <text evidence="1">The sequence shown here is derived from an EMBL/GenBank/DDBJ whole genome shotgun (WGS) entry which is preliminary data.</text>
</comment>
<evidence type="ECO:0000313" key="2">
    <source>
        <dbReference type="Proteomes" id="UP000475862"/>
    </source>
</evidence>
<dbReference type="Proteomes" id="UP000475862">
    <property type="component" value="Unassembled WGS sequence"/>
</dbReference>
<evidence type="ECO:0000313" key="1">
    <source>
        <dbReference type="EMBL" id="KAE9526573.1"/>
    </source>
</evidence>
<dbReference type="AlphaFoldDB" id="A0A6G0T6J3"/>
<organism evidence="1 2">
    <name type="scientific">Aphis glycines</name>
    <name type="common">Soybean aphid</name>
    <dbReference type="NCBI Taxonomy" id="307491"/>
    <lineage>
        <taxon>Eukaryota</taxon>
        <taxon>Metazoa</taxon>
        <taxon>Ecdysozoa</taxon>
        <taxon>Arthropoda</taxon>
        <taxon>Hexapoda</taxon>
        <taxon>Insecta</taxon>
        <taxon>Pterygota</taxon>
        <taxon>Neoptera</taxon>
        <taxon>Paraneoptera</taxon>
        <taxon>Hemiptera</taxon>
        <taxon>Sternorrhyncha</taxon>
        <taxon>Aphidomorpha</taxon>
        <taxon>Aphidoidea</taxon>
        <taxon>Aphididae</taxon>
        <taxon>Aphidini</taxon>
        <taxon>Aphis</taxon>
        <taxon>Aphis</taxon>
    </lineage>
</organism>
<accession>A0A6G0T6J3</accession>
<sequence>MKASSRCFNPVTSKTIISYSRSMMVKRINFLAIYSSTQYLSKYRLPCVIATRMKRPRPYLVSRAHASFCQKLRSERKAQPFQAVDPMLYKELILEVIPYEKTKLFIFKYYTTPRRYSICIHCYNITNRKNSTSRGIRHSSISFGTWYHETMCTIYKQQTKIKISICNLLITQMSYLDTRFCCLERYISNGGGTKLISSSLSSPLPDSPPILRFFLLEPPCAVSSFAHCTDIAVSNNFTSHPLSAFGIGAIKDILDIHLLLGEFTSIVQYKQLYFRQSLLISTNLTH</sequence>
<keyword evidence="2" id="KW-1185">Reference proteome</keyword>
<gene>
    <name evidence="1" type="ORF">AGLY_013221</name>
</gene>
<name>A0A6G0T6J3_APHGL</name>
<proteinExistence type="predicted"/>
<reference evidence="1 2" key="1">
    <citation type="submission" date="2019-08" db="EMBL/GenBank/DDBJ databases">
        <title>The genome of the soybean aphid Biotype 1, its phylome, world population structure and adaptation to the North American continent.</title>
        <authorList>
            <person name="Giordano R."/>
            <person name="Donthu R.K."/>
            <person name="Hernandez A.G."/>
            <person name="Wright C.L."/>
            <person name="Zimin A.V."/>
        </authorList>
    </citation>
    <scope>NUCLEOTIDE SEQUENCE [LARGE SCALE GENOMIC DNA]</scope>
    <source>
        <tissue evidence="1">Whole aphids</tissue>
    </source>
</reference>
<dbReference type="EMBL" id="VYZN01000054">
    <property type="protein sequence ID" value="KAE9526573.1"/>
    <property type="molecule type" value="Genomic_DNA"/>
</dbReference>
<protein>
    <submittedName>
        <fullName evidence="1">Uncharacterized protein</fullName>
    </submittedName>
</protein>